<proteinExistence type="predicted"/>
<evidence type="ECO:0000313" key="1">
    <source>
        <dbReference type="EMBL" id="KII65432.1"/>
    </source>
</evidence>
<gene>
    <name evidence="1" type="ORF">RF11_06387</name>
</gene>
<dbReference type="Proteomes" id="UP000031668">
    <property type="component" value="Unassembled WGS sequence"/>
</dbReference>
<dbReference type="AlphaFoldDB" id="A0A0C2MUS3"/>
<accession>A0A0C2MUS3</accession>
<evidence type="ECO:0000313" key="2">
    <source>
        <dbReference type="Proteomes" id="UP000031668"/>
    </source>
</evidence>
<protein>
    <submittedName>
        <fullName evidence="1">Uncharacterized protein</fullName>
    </submittedName>
</protein>
<keyword evidence="2" id="KW-1185">Reference proteome</keyword>
<comment type="caution">
    <text evidence="1">The sequence shown here is derived from an EMBL/GenBank/DDBJ whole genome shotgun (WGS) entry which is preliminary data.</text>
</comment>
<dbReference type="EMBL" id="JWZT01003852">
    <property type="protein sequence ID" value="KII65432.1"/>
    <property type="molecule type" value="Genomic_DNA"/>
</dbReference>
<sequence>MVVTMNIFVSFLLSKRERTSRYISSQSATFRNNLVSTVDIFEELNFVNSSVPRRNDNNVAYANNINICQNKLTIWNKHLTEGERINVVMYCKKMSGYLCIDFESYYLLICLKE</sequence>
<name>A0A0C2MUS3_THEKT</name>
<organism evidence="1 2">
    <name type="scientific">Thelohanellus kitauei</name>
    <name type="common">Myxosporean</name>
    <dbReference type="NCBI Taxonomy" id="669202"/>
    <lineage>
        <taxon>Eukaryota</taxon>
        <taxon>Metazoa</taxon>
        <taxon>Cnidaria</taxon>
        <taxon>Myxozoa</taxon>
        <taxon>Myxosporea</taxon>
        <taxon>Bivalvulida</taxon>
        <taxon>Platysporina</taxon>
        <taxon>Myxobolidae</taxon>
        <taxon>Thelohanellus</taxon>
    </lineage>
</organism>
<reference evidence="1 2" key="1">
    <citation type="journal article" date="2014" name="Genome Biol. Evol.">
        <title>The genome of the myxosporean Thelohanellus kitauei shows adaptations to nutrient acquisition within its fish host.</title>
        <authorList>
            <person name="Yang Y."/>
            <person name="Xiong J."/>
            <person name="Zhou Z."/>
            <person name="Huo F."/>
            <person name="Miao W."/>
            <person name="Ran C."/>
            <person name="Liu Y."/>
            <person name="Zhang J."/>
            <person name="Feng J."/>
            <person name="Wang M."/>
            <person name="Wang M."/>
            <person name="Wang L."/>
            <person name="Yao B."/>
        </authorList>
    </citation>
    <scope>NUCLEOTIDE SEQUENCE [LARGE SCALE GENOMIC DNA]</scope>
    <source>
        <strain evidence="1">Wuqing</strain>
    </source>
</reference>